<dbReference type="Pfam" id="PF00392">
    <property type="entry name" value="GntR"/>
    <property type="match status" value="1"/>
</dbReference>
<dbReference type="PRINTS" id="PR00035">
    <property type="entry name" value="HTHGNTR"/>
</dbReference>
<sequence length="236" mass="26493">MSGNWQIARDWIMDSIATRDLAQGDKLPTEQELSRQIGVGRHSLRRAVASLAAEGVLSVEQGRGTFVRGQPRINYRIGRRTRFRENLESQGVKPGGETITADITPAEPDVAQELSLPPGTPVHRILGRSRADDHPLGLNRSFHPAERFPDLGVKRRSRMSVTDIYASYGVTDYRRRTTTIYARLPEKWEAKLLEQPADQPVIVMCKTDEDLSGQPIGWSEAIYAAGRIRFTLDFPE</sequence>
<evidence type="ECO:0000256" key="3">
    <source>
        <dbReference type="ARBA" id="ARBA00023163"/>
    </source>
</evidence>
<dbReference type="GO" id="GO:0003700">
    <property type="term" value="F:DNA-binding transcription factor activity"/>
    <property type="evidence" value="ECO:0007669"/>
    <property type="project" value="InterPro"/>
</dbReference>
<keyword evidence="3" id="KW-0804">Transcription</keyword>
<accession>A0A285HYJ5</accession>
<dbReference type="CDD" id="cd07377">
    <property type="entry name" value="WHTH_GntR"/>
    <property type="match status" value="1"/>
</dbReference>
<dbReference type="RefSeq" id="WP_097144406.1">
    <property type="nucleotide sequence ID" value="NZ_OBEA01000001.1"/>
</dbReference>
<reference evidence="6 7" key="1">
    <citation type="submission" date="2017-09" db="EMBL/GenBank/DDBJ databases">
        <authorList>
            <person name="Ehlers B."/>
            <person name="Leendertz F.H."/>
        </authorList>
    </citation>
    <scope>NUCLEOTIDE SEQUENCE [LARGE SCALE GENOMIC DNA]</scope>
    <source>
        <strain evidence="6 7">CGMCC 1.12662</strain>
    </source>
</reference>
<evidence type="ECO:0000313" key="7">
    <source>
        <dbReference type="Proteomes" id="UP000231655"/>
    </source>
</evidence>
<dbReference type="NCBIfam" id="TIGR02325">
    <property type="entry name" value="C_P_lyase_phnF"/>
    <property type="match status" value="1"/>
</dbReference>
<dbReference type="OrthoDB" id="5454556at2"/>
<keyword evidence="8" id="KW-1185">Reference proteome</keyword>
<dbReference type="AlphaFoldDB" id="A0A285HYJ5"/>
<evidence type="ECO:0000313" key="5">
    <source>
        <dbReference type="EMBL" id="PJE27430.1"/>
    </source>
</evidence>
<feature type="domain" description="HTH gntR-type" evidence="4">
    <location>
        <begin position="2"/>
        <end position="70"/>
    </location>
</feature>
<dbReference type="Pfam" id="PF07702">
    <property type="entry name" value="UTRA"/>
    <property type="match status" value="1"/>
</dbReference>
<organism evidence="6 7">
    <name type="scientific">Pseudooceanicola antarcticus</name>
    <dbReference type="NCBI Taxonomy" id="1247613"/>
    <lineage>
        <taxon>Bacteria</taxon>
        <taxon>Pseudomonadati</taxon>
        <taxon>Pseudomonadota</taxon>
        <taxon>Alphaproteobacteria</taxon>
        <taxon>Rhodobacterales</taxon>
        <taxon>Paracoccaceae</taxon>
        <taxon>Pseudooceanicola</taxon>
    </lineage>
</organism>
<protein>
    <submittedName>
        <fullName evidence="6">GntR family transcriptional regulator, phosphonate transport system regulatory protein</fullName>
    </submittedName>
    <submittedName>
        <fullName evidence="5">Phosphonate metabolism transcriptional regulator PhnF</fullName>
    </submittedName>
</protein>
<reference evidence="5 8" key="2">
    <citation type="journal article" date="2018" name="Int. J. Syst. Evol. Microbiol.">
        <title>Pseudooceanicola lipolyticus sp. nov., a marine alphaproteobacterium, reclassification of Oceanicola flagellatus as Pseudooceanicola flagellatus comb. nov. and emended description of the genus Pseudooceanicola.</title>
        <authorList>
            <person name="Huang M.-M."/>
            <person name="Guo L.-L."/>
            <person name="Wu Y.-H."/>
            <person name="Lai Q.-L."/>
            <person name="Shao Z.-Z."/>
            <person name="Wang C.-S."/>
            <person name="Wu M."/>
            <person name="Xu X.-W."/>
        </authorList>
    </citation>
    <scope>NUCLEOTIDE SEQUENCE [LARGE SCALE GENOMIC DNA]</scope>
    <source>
        <strain evidence="5 8">Ar-45</strain>
    </source>
</reference>
<dbReference type="SUPFAM" id="SSF46785">
    <property type="entry name" value="Winged helix' DNA-binding domain"/>
    <property type="match status" value="1"/>
</dbReference>
<proteinExistence type="predicted"/>
<dbReference type="PANTHER" id="PTHR44846">
    <property type="entry name" value="MANNOSYL-D-GLYCERATE TRANSPORT/METABOLISM SYSTEM REPRESSOR MNGR-RELATED"/>
    <property type="match status" value="1"/>
</dbReference>
<dbReference type="InterPro" id="IPR012702">
    <property type="entry name" value="CP_lyase_PhnF"/>
</dbReference>
<dbReference type="EMBL" id="OBEA01000001">
    <property type="protein sequence ID" value="SNY39761.1"/>
    <property type="molecule type" value="Genomic_DNA"/>
</dbReference>
<dbReference type="InterPro" id="IPR036390">
    <property type="entry name" value="WH_DNA-bd_sf"/>
</dbReference>
<dbReference type="Proteomes" id="UP000231702">
    <property type="component" value="Unassembled WGS sequence"/>
</dbReference>
<dbReference type="SMART" id="SM00866">
    <property type="entry name" value="UTRA"/>
    <property type="match status" value="1"/>
</dbReference>
<dbReference type="Gene3D" id="1.10.10.10">
    <property type="entry name" value="Winged helix-like DNA-binding domain superfamily/Winged helix DNA-binding domain"/>
    <property type="match status" value="1"/>
</dbReference>
<dbReference type="GO" id="GO:0003677">
    <property type="term" value="F:DNA binding"/>
    <property type="evidence" value="ECO:0007669"/>
    <property type="project" value="UniProtKB-KW"/>
</dbReference>
<dbReference type="InterPro" id="IPR000524">
    <property type="entry name" value="Tscrpt_reg_HTH_GntR"/>
</dbReference>
<dbReference type="InterPro" id="IPR011663">
    <property type="entry name" value="UTRA"/>
</dbReference>
<dbReference type="InterPro" id="IPR036388">
    <property type="entry name" value="WH-like_DNA-bd_sf"/>
</dbReference>
<evidence type="ECO:0000256" key="1">
    <source>
        <dbReference type="ARBA" id="ARBA00023015"/>
    </source>
</evidence>
<dbReference type="GO" id="GO:0045892">
    <property type="term" value="P:negative regulation of DNA-templated transcription"/>
    <property type="evidence" value="ECO:0007669"/>
    <property type="project" value="TreeGrafter"/>
</dbReference>
<dbReference type="PROSITE" id="PS50949">
    <property type="entry name" value="HTH_GNTR"/>
    <property type="match status" value="1"/>
</dbReference>
<dbReference type="InterPro" id="IPR050679">
    <property type="entry name" value="Bact_HTH_transcr_reg"/>
</dbReference>
<dbReference type="Proteomes" id="UP000231655">
    <property type="component" value="Unassembled WGS sequence"/>
</dbReference>
<evidence type="ECO:0000313" key="6">
    <source>
        <dbReference type="EMBL" id="SNY39761.1"/>
    </source>
</evidence>
<evidence type="ECO:0000313" key="8">
    <source>
        <dbReference type="Proteomes" id="UP000231702"/>
    </source>
</evidence>
<evidence type="ECO:0000259" key="4">
    <source>
        <dbReference type="PROSITE" id="PS50949"/>
    </source>
</evidence>
<name>A0A285HYJ5_9RHOB</name>
<dbReference type="Gene3D" id="3.40.1410.10">
    <property type="entry name" value="Chorismate lyase-like"/>
    <property type="match status" value="1"/>
</dbReference>
<gene>
    <name evidence="5" type="primary">phnF</name>
    <name evidence="5" type="ORF">CVM39_12625</name>
    <name evidence="6" type="ORF">SAMN06297129_0636</name>
</gene>
<dbReference type="EMBL" id="PGTD01000017">
    <property type="protein sequence ID" value="PJE27430.1"/>
    <property type="molecule type" value="Genomic_DNA"/>
</dbReference>
<dbReference type="SUPFAM" id="SSF64288">
    <property type="entry name" value="Chorismate lyase-like"/>
    <property type="match status" value="1"/>
</dbReference>
<dbReference type="SMART" id="SM00345">
    <property type="entry name" value="HTH_GNTR"/>
    <property type="match status" value="1"/>
</dbReference>
<keyword evidence="2" id="KW-0238">DNA-binding</keyword>
<keyword evidence="1" id="KW-0805">Transcription regulation</keyword>
<dbReference type="PANTHER" id="PTHR44846:SF1">
    <property type="entry name" value="MANNOSYL-D-GLYCERATE TRANSPORT_METABOLISM SYSTEM REPRESSOR MNGR-RELATED"/>
    <property type="match status" value="1"/>
</dbReference>
<evidence type="ECO:0000256" key="2">
    <source>
        <dbReference type="ARBA" id="ARBA00023125"/>
    </source>
</evidence>
<dbReference type="InterPro" id="IPR028978">
    <property type="entry name" value="Chorismate_lyase_/UTRA_dom_sf"/>
</dbReference>